<gene>
    <name evidence="14" type="ORF">Tci_277390</name>
</gene>
<evidence type="ECO:0000256" key="7">
    <source>
        <dbReference type="ARBA" id="ARBA00022918"/>
    </source>
</evidence>
<evidence type="ECO:0000256" key="10">
    <source>
        <dbReference type="ARBA" id="ARBA00023172"/>
    </source>
</evidence>
<dbReference type="CDD" id="cd01647">
    <property type="entry name" value="RT_LTR"/>
    <property type="match status" value="1"/>
</dbReference>
<proteinExistence type="predicted"/>
<dbReference type="Gene3D" id="1.10.340.70">
    <property type="match status" value="1"/>
</dbReference>
<sequence length="1141" mass="130987">MTRSASRHVSEVYGLVEVGGVEDLGKEFLACNPKEYDDKGGVVVLTRWIEKIENVQEMSGCNVDQKVKYIVGSFVGKALTWWNSSIHTLSQEVVVTTEPKTIQKAVQISGALADEAVRNGSIKNIKKRENVGEPSKDKSGRDDNKRTRTGNVFASTTNPARINYHEKVVRIPLLDGKVLRVLGERPEEKEIEFLIKLIPRAVPVAKSLYRLAPSELKELSRQLKELQDKGFIRPSSSPWGAPVLLLKKKDGSLRMCIDYRELNKLIVKNRYSLPRIDDLFDQLQGSQFFLKIDLRSRYHQLRVHEDDIPKTVFKTSYGYFKFTVITFGLTNAPAVFMDLMNRVCRPYLDKFVIVFVDNILIYSNTQEKHVEHLSKIKAVKNWKAPRTQTEGRLFLKNWLDIIVALLDGPKDFVVYCDVSEIGLGCVLMQRGNVIAYASWQLKIHEKNYTTHDLELDGVVQKELNIRQRRWIELFSDYDYKIRYHPSKANVVADALSRKERVKPKRVRVMNITLQSCIKDKILTAQKETGADKMYCDLRDRYWWPGMKKNIAEYVSKCLTCLKVKAEHQRPSGLLQQPEIPSMQEALGTRLDMSTTYHPQTNGRSERTIQTLEDMLRVCVLDFEGSWDVHLLLVEFSYNNSYHSSVRCASFEALYGRKCRSPIMWAEDILKAARDRQKSYADKRRKPLEFSVCDYVLLKVTPWKGVVRFGKKGKVAPRFVRPFEIIKKVGPVDYRLDLPKEFNGVHDTFHVSNLKKCLAGPTLQVPLDEIQVDAKLNFMEEPVETLEREFKKLKRSRIAIIKVTDMSKVDKIKAKQTKPGMRSERAQKAKSQSHTGNPQHYDWLLRRALDPMVKRLKIRGEDIHELLRKLLKDLQIINKELAEYIISPSWNRPAFYDDDDEYSIQYKEYLENSSNAIAPVLPTEEPDNSLSMGDEHLSTISKTKSDKVIKSSVENLVLILSESEGIFDDTCDVPFCDNSPPLDVLTDHFELFFEFNDDCTSSDEDNFEDINYVEASPLDSELVGLEEVQDDILREKLLNINLLISKIESLNNNLTPDYVPQSPSSSFLSNTDNSLPEFKTFSYHTEETSSGSTTTQADHSLPEYDSFLFEIEPNQDLEASRAHGFVHRLFELQSLAYGNSIS</sequence>
<keyword evidence="2" id="KW-0479">Metal-binding</keyword>
<keyword evidence="8" id="KW-0548">Nucleotidyltransferase</keyword>
<dbReference type="GO" id="GO:0006310">
    <property type="term" value="P:DNA recombination"/>
    <property type="evidence" value="ECO:0007669"/>
    <property type="project" value="UniProtKB-KW"/>
</dbReference>
<dbReference type="InterPro" id="IPR001584">
    <property type="entry name" value="Integrase_cat-core"/>
</dbReference>
<dbReference type="InterPro" id="IPR056924">
    <property type="entry name" value="SH3_Tf2-1"/>
</dbReference>
<organism evidence="14">
    <name type="scientific">Tanacetum cinerariifolium</name>
    <name type="common">Dalmatian daisy</name>
    <name type="synonym">Chrysanthemum cinerariifolium</name>
    <dbReference type="NCBI Taxonomy" id="118510"/>
    <lineage>
        <taxon>Eukaryota</taxon>
        <taxon>Viridiplantae</taxon>
        <taxon>Streptophyta</taxon>
        <taxon>Embryophyta</taxon>
        <taxon>Tracheophyta</taxon>
        <taxon>Spermatophyta</taxon>
        <taxon>Magnoliopsida</taxon>
        <taxon>eudicotyledons</taxon>
        <taxon>Gunneridae</taxon>
        <taxon>Pentapetalae</taxon>
        <taxon>asterids</taxon>
        <taxon>campanulids</taxon>
        <taxon>Asterales</taxon>
        <taxon>Asteraceae</taxon>
        <taxon>Asteroideae</taxon>
        <taxon>Anthemideae</taxon>
        <taxon>Anthemidinae</taxon>
        <taxon>Tanacetum</taxon>
    </lineage>
</organism>
<dbReference type="InterPro" id="IPR012337">
    <property type="entry name" value="RNaseH-like_sf"/>
</dbReference>
<dbReference type="CDD" id="cd09274">
    <property type="entry name" value="RNase_HI_RT_Ty3"/>
    <property type="match status" value="1"/>
</dbReference>
<name>A0A699GZR8_TANCI</name>
<dbReference type="InterPro" id="IPR043502">
    <property type="entry name" value="DNA/RNA_pol_sf"/>
</dbReference>
<dbReference type="GO" id="GO:0006508">
    <property type="term" value="P:proteolysis"/>
    <property type="evidence" value="ECO:0007669"/>
    <property type="project" value="UniProtKB-KW"/>
</dbReference>
<dbReference type="InterPro" id="IPR043128">
    <property type="entry name" value="Rev_trsase/Diguanyl_cyclase"/>
</dbReference>
<dbReference type="GO" id="GO:0003887">
    <property type="term" value="F:DNA-directed DNA polymerase activity"/>
    <property type="evidence" value="ECO:0007669"/>
    <property type="project" value="UniProtKB-KW"/>
</dbReference>
<evidence type="ECO:0000256" key="3">
    <source>
        <dbReference type="ARBA" id="ARBA00022750"/>
    </source>
</evidence>
<keyword evidence="4" id="KW-0378">Hydrolase</keyword>
<evidence type="ECO:0000256" key="6">
    <source>
        <dbReference type="ARBA" id="ARBA00022908"/>
    </source>
</evidence>
<dbReference type="Pfam" id="PF17919">
    <property type="entry name" value="RT_RNaseH_2"/>
    <property type="match status" value="1"/>
</dbReference>
<comment type="caution">
    <text evidence="14">The sequence shown here is derived from an EMBL/GenBank/DDBJ whole genome shotgun (WGS) entry which is preliminary data.</text>
</comment>
<dbReference type="Gene3D" id="3.10.10.10">
    <property type="entry name" value="HIV Type 1 Reverse Transcriptase, subunit A, domain 1"/>
    <property type="match status" value="1"/>
</dbReference>
<evidence type="ECO:0000256" key="2">
    <source>
        <dbReference type="ARBA" id="ARBA00022723"/>
    </source>
</evidence>
<dbReference type="Pfam" id="PF00078">
    <property type="entry name" value="RVT_1"/>
    <property type="match status" value="1"/>
</dbReference>
<keyword evidence="11" id="KW-0511">Multifunctional enzyme</keyword>
<evidence type="ECO:0000256" key="8">
    <source>
        <dbReference type="ARBA" id="ARBA00022932"/>
    </source>
</evidence>
<dbReference type="GO" id="GO:0003677">
    <property type="term" value="F:DNA binding"/>
    <property type="evidence" value="ECO:0007669"/>
    <property type="project" value="UniProtKB-KW"/>
</dbReference>
<feature type="region of interest" description="Disordered" evidence="12">
    <location>
        <begin position="123"/>
        <end position="151"/>
    </location>
</feature>
<dbReference type="InterPro" id="IPR036397">
    <property type="entry name" value="RNaseH_sf"/>
</dbReference>
<dbReference type="SUPFAM" id="SSF53098">
    <property type="entry name" value="Ribonuclease H-like"/>
    <property type="match status" value="1"/>
</dbReference>
<dbReference type="Gene3D" id="3.30.70.270">
    <property type="match status" value="1"/>
</dbReference>
<reference evidence="14" key="1">
    <citation type="journal article" date="2019" name="Sci. Rep.">
        <title>Draft genome of Tanacetum cinerariifolium, the natural source of mosquito coil.</title>
        <authorList>
            <person name="Yamashiro T."/>
            <person name="Shiraishi A."/>
            <person name="Satake H."/>
            <person name="Nakayama K."/>
        </authorList>
    </citation>
    <scope>NUCLEOTIDE SEQUENCE</scope>
</reference>
<dbReference type="GO" id="GO:0003964">
    <property type="term" value="F:RNA-directed DNA polymerase activity"/>
    <property type="evidence" value="ECO:0007669"/>
    <property type="project" value="UniProtKB-KW"/>
</dbReference>
<dbReference type="Pfam" id="PF17921">
    <property type="entry name" value="Integrase_H2C2"/>
    <property type="match status" value="1"/>
</dbReference>
<keyword evidence="3" id="KW-0064">Aspartyl protease</keyword>
<keyword evidence="1" id="KW-0645">Protease</keyword>
<dbReference type="InterPro" id="IPR041588">
    <property type="entry name" value="Integrase_H2C2"/>
</dbReference>
<evidence type="ECO:0000256" key="1">
    <source>
        <dbReference type="ARBA" id="ARBA00022670"/>
    </source>
</evidence>
<keyword evidence="7" id="KW-0695">RNA-directed DNA polymerase</keyword>
<feature type="compositionally biased region" description="Basic and acidic residues" evidence="12">
    <location>
        <begin position="127"/>
        <end position="146"/>
    </location>
</feature>
<feature type="domain" description="Integrase catalytic" evidence="13">
    <location>
        <begin position="458"/>
        <end position="657"/>
    </location>
</feature>
<evidence type="ECO:0000256" key="4">
    <source>
        <dbReference type="ARBA" id="ARBA00022801"/>
    </source>
</evidence>
<dbReference type="Pfam" id="PF24626">
    <property type="entry name" value="SH3_Tf2-1"/>
    <property type="match status" value="1"/>
</dbReference>
<keyword evidence="6" id="KW-0229">DNA integration</keyword>
<evidence type="ECO:0000313" key="14">
    <source>
        <dbReference type="EMBL" id="GEX05415.1"/>
    </source>
</evidence>
<dbReference type="Gene3D" id="3.30.420.10">
    <property type="entry name" value="Ribonuclease H-like superfamily/Ribonuclease H"/>
    <property type="match status" value="1"/>
</dbReference>
<dbReference type="GO" id="GO:0046872">
    <property type="term" value="F:metal ion binding"/>
    <property type="evidence" value="ECO:0007669"/>
    <property type="project" value="UniProtKB-KW"/>
</dbReference>
<dbReference type="EMBL" id="BKCJ010087066">
    <property type="protein sequence ID" value="GEX05415.1"/>
    <property type="molecule type" value="Genomic_DNA"/>
</dbReference>
<evidence type="ECO:0000256" key="12">
    <source>
        <dbReference type="SAM" id="MobiDB-lite"/>
    </source>
</evidence>
<dbReference type="SUPFAM" id="SSF56672">
    <property type="entry name" value="DNA/RNA polymerases"/>
    <property type="match status" value="1"/>
</dbReference>
<dbReference type="PANTHER" id="PTHR37984:SF5">
    <property type="entry name" value="PROTEIN NYNRIN-LIKE"/>
    <property type="match status" value="1"/>
</dbReference>
<keyword evidence="10" id="KW-0233">DNA recombination</keyword>
<dbReference type="GO" id="GO:0015074">
    <property type="term" value="P:DNA integration"/>
    <property type="evidence" value="ECO:0007669"/>
    <property type="project" value="UniProtKB-KW"/>
</dbReference>
<dbReference type="InterPro" id="IPR050951">
    <property type="entry name" value="Retrovirus_Pol_polyprotein"/>
</dbReference>
<dbReference type="PANTHER" id="PTHR37984">
    <property type="entry name" value="PROTEIN CBG26694"/>
    <property type="match status" value="1"/>
</dbReference>
<protein>
    <recommendedName>
        <fullName evidence="13">Integrase catalytic domain-containing protein</fullName>
    </recommendedName>
</protein>
<dbReference type="AlphaFoldDB" id="A0A699GZR8"/>
<keyword evidence="9" id="KW-0238">DNA-binding</keyword>
<feature type="region of interest" description="Disordered" evidence="12">
    <location>
        <begin position="814"/>
        <end position="836"/>
    </location>
</feature>
<evidence type="ECO:0000256" key="5">
    <source>
        <dbReference type="ARBA" id="ARBA00022842"/>
    </source>
</evidence>
<evidence type="ECO:0000259" key="13">
    <source>
        <dbReference type="PROSITE" id="PS50994"/>
    </source>
</evidence>
<dbReference type="GO" id="GO:0004519">
    <property type="term" value="F:endonuclease activity"/>
    <property type="evidence" value="ECO:0007669"/>
    <property type="project" value="UniProtKB-KW"/>
</dbReference>
<evidence type="ECO:0000256" key="9">
    <source>
        <dbReference type="ARBA" id="ARBA00023125"/>
    </source>
</evidence>
<dbReference type="GO" id="GO:0004190">
    <property type="term" value="F:aspartic-type endopeptidase activity"/>
    <property type="evidence" value="ECO:0007669"/>
    <property type="project" value="UniProtKB-KW"/>
</dbReference>
<keyword evidence="8" id="KW-0808">Transferase</keyword>
<keyword evidence="5" id="KW-0460">Magnesium</keyword>
<dbReference type="InterPro" id="IPR041577">
    <property type="entry name" value="RT_RNaseH_2"/>
</dbReference>
<keyword evidence="8" id="KW-0239">DNA-directed DNA polymerase</keyword>
<dbReference type="InterPro" id="IPR000477">
    <property type="entry name" value="RT_dom"/>
</dbReference>
<accession>A0A699GZR8</accession>
<dbReference type="PROSITE" id="PS50994">
    <property type="entry name" value="INTEGRASE"/>
    <property type="match status" value="1"/>
</dbReference>
<evidence type="ECO:0000256" key="11">
    <source>
        <dbReference type="ARBA" id="ARBA00023268"/>
    </source>
</evidence>